<organism evidence="2">
    <name type="scientific">Thrips palmi</name>
    <name type="common">Melon thrips</name>
    <dbReference type="NCBI Taxonomy" id="161013"/>
    <lineage>
        <taxon>Eukaryota</taxon>
        <taxon>Metazoa</taxon>
        <taxon>Ecdysozoa</taxon>
        <taxon>Arthropoda</taxon>
        <taxon>Hexapoda</taxon>
        <taxon>Insecta</taxon>
        <taxon>Pterygota</taxon>
        <taxon>Neoptera</taxon>
        <taxon>Paraneoptera</taxon>
        <taxon>Thysanoptera</taxon>
        <taxon>Terebrantia</taxon>
        <taxon>Thripoidea</taxon>
        <taxon>Thripidae</taxon>
        <taxon>Thrips</taxon>
    </lineage>
</organism>
<protein>
    <submittedName>
        <fullName evidence="2">Uncharacterized protein LOC117653128</fullName>
    </submittedName>
</protein>
<dbReference type="PANTHER" id="PTHR28653:SF1">
    <property type="entry name" value="ATPASE SWSAP1"/>
    <property type="match status" value="1"/>
</dbReference>
<reference evidence="2" key="1">
    <citation type="submission" date="2025-08" db="UniProtKB">
        <authorList>
            <consortium name="RefSeq"/>
        </authorList>
    </citation>
    <scope>IDENTIFICATION</scope>
    <source>
        <tissue evidence="2">Total insect</tissue>
    </source>
</reference>
<dbReference type="InParanoid" id="A0A6P9A8T5"/>
<name>A0A6P9A8T5_THRPL</name>
<evidence type="ECO:0000313" key="1">
    <source>
        <dbReference type="Proteomes" id="UP000515158"/>
    </source>
</evidence>
<dbReference type="KEGG" id="tpal:117653128"/>
<dbReference type="OrthoDB" id="67296at2759"/>
<dbReference type="Proteomes" id="UP000515158">
    <property type="component" value="Unplaced"/>
</dbReference>
<keyword evidence="1" id="KW-1185">Reference proteome</keyword>
<dbReference type="RefSeq" id="XP_034254427.1">
    <property type="nucleotide sequence ID" value="XM_034398536.1"/>
</dbReference>
<sequence length="236" mass="25836">MKPPNVTSVLLVGLQDSHKSSFLMQGAVHYAEQGHTIIYITANEFDSLPLPIQGMTRPTPDVFSLIKFLYLPCWQDLLQHVYSLHLHALVPTVIIVDSLEHFCAAPDRSDVYEPSSRASEASHAALVCAALLDGTAVCAKRSKGQAHLIVSLNQDSSDPKMSPLIDIYFTDVVWMFEKASANRNSSGDTGDYSMTNLETTGSSVKHYNISFSPEQSVGAVVVNKISFWQKIQGAPP</sequence>
<gene>
    <name evidence="2" type="primary">LOC117653128</name>
</gene>
<dbReference type="GO" id="GO:0003697">
    <property type="term" value="F:single-stranded DNA binding"/>
    <property type="evidence" value="ECO:0007669"/>
    <property type="project" value="TreeGrafter"/>
</dbReference>
<dbReference type="AlphaFoldDB" id="A0A6P9A8T5"/>
<dbReference type="GO" id="GO:0097196">
    <property type="term" value="C:Shu complex"/>
    <property type="evidence" value="ECO:0007669"/>
    <property type="project" value="TreeGrafter"/>
</dbReference>
<dbReference type="GO" id="GO:0000724">
    <property type="term" value="P:double-strand break repair via homologous recombination"/>
    <property type="evidence" value="ECO:0007669"/>
    <property type="project" value="TreeGrafter"/>
</dbReference>
<dbReference type="GeneID" id="117653128"/>
<dbReference type="PANTHER" id="PTHR28653">
    <property type="match status" value="1"/>
</dbReference>
<proteinExistence type="predicted"/>
<evidence type="ECO:0000313" key="2">
    <source>
        <dbReference type="RefSeq" id="XP_034254427.1"/>
    </source>
</evidence>
<accession>A0A6P9A8T5</accession>